<dbReference type="AlphaFoldDB" id="K2GDT3"/>
<name>K2GDT3_9BACT</name>
<dbReference type="EMBL" id="AMFJ01000333">
    <property type="protein sequence ID" value="EKE28434.1"/>
    <property type="molecule type" value="Genomic_DNA"/>
</dbReference>
<organism evidence="1">
    <name type="scientific">uncultured bacterium</name>
    <name type="common">gcode 4</name>
    <dbReference type="NCBI Taxonomy" id="1234023"/>
    <lineage>
        <taxon>Bacteria</taxon>
        <taxon>environmental samples</taxon>
    </lineage>
</organism>
<accession>K2GDT3</accession>
<gene>
    <name evidence="1" type="ORF">ACD_3C00059G0002</name>
</gene>
<comment type="caution">
    <text evidence="1">The sequence shown here is derived from an EMBL/GenBank/DDBJ whole genome shotgun (WGS) entry which is preliminary data.</text>
</comment>
<protein>
    <submittedName>
        <fullName evidence="1">Uncharacterized protein</fullName>
    </submittedName>
</protein>
<reference evidence="1" key="1">
    <citation type="journal article" date="2012" name="Science">
        <title>Fermentation, hydrogen, and sulfur metabolism in multiple uncultivated bacterial phyla.</title>
        <authorList>
            <person name="Wrighton K.C."/>
            <person name="Thomas B.C."/>
            <person name="Sharon I."/>
            <person name="Miller C.S."/>
            <person name="Castelle C.J."/>
            <person name="VerBerkmoes N.C."/>
            <person name="Wilkins M.J."/>
            <person name="Hettich R.L."/>
            <person name="Lipton M.S."/>
            <person name="Williams K.H."/>
            <person name="Long P.E."/>
            <person name="Banfield J.F."/>
        </authorList>
    </citation>
    <scope>NUCLEOTIDE SEQUENCE [LARGE SCALE GENOMIC DNA]</scope>
</reference>
<sequence length="313" mass="37361">MPTPTLFWLNANWTWNVVYDNTFWSGKDILPWVNNVAIFDSSKVYSTWSDNLWITDITDLMTTIKAAYLTWNVTTPAVQTIVNASWAGLIDIWNWLVKNSLGLGSAEINSSVSETIDIKIVWDDTSWRNWSNWTYASNCNWYKNPPTGKSYTWSTWNWQYWIKPWAVAIKVICEMTTSSWWWTKVNNLSDTEVNLILGWSWKQLVKCSDTWSEYILSPNLSWYTWSSSIKTKVWWTWNISWTDQSCGTDSEFDAASFWWWFWCSNWGWTENKFYPWMCEAGWPWNCWKWQWHTNSTFNICWSGNYASYSVFVR</sequence>
<evidence type="ECO:0000313" key="1">
    <source>
        <dbReference type="EMBL" id="EKE28434.1"/>
    </source>
</evidence>
<proteinExistence type="predicted"/>